<dbReference type="STRING" id="1341154.FCR2A7T_06020"/>
<keyword evidence="3" id="KW-1185">Reference proteome</keyword>
<organism evidence="2 3">
    <name type="scientific">Flavobacterium cauense R2A-7</name>
    <dbReference type="NCBI Taxonomy" id="1341154"/>
    <lineage>
        <taxon>Bacteria</taxon>
        <taxon>Pseudomonadati</taxon>
        <taxon>Bacteroidota</taxon>
        <taxon>Flavobacteriia</taxon>
        <taxon>Flavobacteriales</taxon>
        <taxon>Flavobacteriaceae</taxon>
        <taxon>Flavobacterium</taxon>
    </lineage>
</organism>
<evidence type="ECO:0000313" key="2">
    <source>
        <dbReference type="EMBL" id="TWI08986.1"/>
    </source>
</evidence>
<accession>A0A562LN22</accession>
<evidence type="ECO:0000259" key="1">
    <source>
        <dbReference type="Pfam" id="PF08818"/>
    </source>
</evidence>
<name>A0A562LN22_9FLAO</name>
<dbReference type="Proteomes" id="UP000319848">
    <property type="component" value="Unassembled WGS sequence"/>
</dbReference>
<proteinExistence type="predicted"/>
<dbReference type="SUPFAM" id="SSF159888">
    <property type="entry name" value="YdhG-like"/>
    <property type="match status" value="1"/>
</dbReference>
<dbReference type="EMBL" id="VLKQ01000014">
    <property type="protein sequence ID" value="TWI08986.1"/>
    <property type="molecule type" value="Genomic_DNA"/>
</dbReference>
<dbReference type="Gene3D" id="3.90.1150.200">
    <property type="match status" value="1"/>
</dbReference>
<comment type="caution">
    <text evidence="2">The sequence shown here is derived from an EMBL/GenBank/DDBJ whole genome shotgun (WGS) entry which is preliminary data.</text>
</comment>
<sequence>MDKIFFEYFYRMKPSEEYIYKQPQKYKDIMLCVLDTLHKEVPEAELLFKWGIPYVYYKKKPFVYLAPNHKKGFVDVGFAKGFQLTQHLDKLVDEKRNTVKSLRYFSLEEIENDVLIAVLEEASRLYP</sequence>
<evidence type="ECO:0000313" key="3">
    <source>
        <dbReference type="Proteomes" id="UP000319848"/>
    </source>
</evidence>
<dbReference type="Pfam" id="PF08818">
    <property type="entry name" value="DUF1801"/>
    <property type="match status" value="1"/>
</dbReference>
<dbReference type="AlphaFoldDB" id="A0A562LN22"/>
<dbReference type="InterPro" id="IPR014922">
    <property type="entry name" value="YdhG-like"/>
</dbReference>
<reference evidence="2 3" key="1">
    <citation type="journal article" date="2015" name="Stand. Genomic Sci.">
        <title>Genomic Encyclopedia of Bacterial and Archaeal Type Strains, Phase III: the genomes of soil and plant-associated and newly described type strains.</title>
        <authorList>
            <person name="Whitman W.B."/>
            <person name="Woyke T."/>
            <person name="Klenk H.P."/>
            <person name="Zhou Y."/>
            <person name="Lilburn T.G."/>
            <person name="Beck B.J."/>
            <person name="De Vos P."/>
            <person name="Vandamme P."/>
            <person name="Eisen J.A."/>
            <person name="Garrity G."/>
            <person name="Hugenholtz P."/>
            <person name="Kyrpides N.C."/>
        </authorList>
    </citation>
    <scope>NUCLEOTIDE SEQUENCE [LARGE SCALE GENOMIC DNA]</scope>
    <source>
        <strain evidence="2 3">CGMCC 1.7270</strain>
    </source>
</reference>
<gene>
    <name evidence="2" type="ORF">IP98_02700</name>
</gene>
<protein>
    <submittedName>
        <fullName evidence="2">Uncharacterized protein DUF1801</fullName>
    </submittedName>
</protein>
<feature type="domain" description="YdhG-like" evidence="1">
    <location>
        <begin position="27"/>
        <end position="122"/>
    </location>
</feature>